<feature type="transmembrane region" description="Helical" evidence="6">
    <location>
        <begin position="350"/>
        <end position="369"/>
    </location>
</feature>
<dbReference type="CDD" id="cd17324">
    <property type="entry name" value="MFS_NepI_like"/>
    <property type="match status" value="1"/>
</dbReference>
<dbReference type="PANTHER" id="PTHR43124:SF3">
    <property type="entry name" value="CHLORAMPHENICOL EFFLUX PUMP RV0191"/>
    <property type="match status" value="1"/>
</dbReference>
<keyword evidence="3 6" id="KW-0812">Transmembrane</keyword>
<dbReference type="PANTHER" id="PTHR43124">
    <property type="entry name" value="PURINE EFFLUX PUMP PBUE"/>
    <property type="match status" value="1"/>
</dbReference>
<comment type="caution">
    <text evidence="8">The sequence shown here is derived from an EMBL/GenBank/DDBJ whole genome shotgun (WGS) entry which is preliminary data.</text>
</comment>
<reference evidence="8 9" key="1">
    <citation type="journal article" date="2019" name="Int. J. Syst. Evol. Microbiol.">
        <title>The Global Catalogue of Microorganisms (GCM) 10K type strain sequencing project: providing services to taxonomists for standard genome sequencing and annotation.</title>
        <authorList>
            <consortium name="The Broad Institute Genomics Platform"/>
            <consortium name="The Broad Institute Genome Sequencing Center for Infectious Disease"/>
            <person name="Wu L."/>
            <person name="Ma J."/>
        </authorList>
    </citation>
    <scope>NUCLEOTIDE SEQUENCE [LARGE SCALE GENOMIC DNA]</scope>
    <source>
        <strain evidence="8 9">JCM 13008</strain>
    </source>
</reference>
<evidence type="ECO:0000256" key="5">
    <source>
        <dbReference type="ARBA" id="ARBA00023136"/>
    </source>
</evidence>
<evidence type="ECO:0000256" key="1">
    <source>
        <dbReference type="ARBA" id="ARBA00004651"/>
    </source>
</evidence>
<protein>
    <submittedName>
        <fullName evidence="8">MFS transporter</fullName>
    </submittedName>
</protein>
<feature type="transmembrane region" description="Helical" evidence="6">
    <location>
        <begin position="236"/>
        <end position="255"/>
    </location>
</feature>
<accession>A0ABN1TQE0</accession>
<evidence type="ECO:0000256" key="2">
    <source>
        <dbReference type="ARBA" id="ARBA00022475"/>
    </source>
</evidence>
<feature type="transmembrane region" description="Helical" evidence="6">
    <location>
        <begin position="262"/>
        <end position="281"/>
    </location>
</feature>
<dbReference type="RefSeq" id="WP_343992745.1">
    <property type="nucleotide sequence ID" value="NZ_BAAALG010000005.1"/>
</dbReference>
<evidence type="ECO:0000313" key="9">
    <source>
        <dbReference type="Proteomes" id="UP001501581"/>
    </source>
</evidence>
<keyword evidence="5 6" id="KW-0472">Membrane</keyword>
<feature type="transmembrane region" description="Helical" evidence="6">
    <location>
        <begin position="165"/>
        <end position="184"/>
    </location>
</feature>
<feature type="transmembrane region" description="Helical" evidence="6">
    <location>
        <begin position="205"/>
        <end position="230"/>
    </location>
</feature>
<evidence type="ECO:0000256" key="3">
    <source>
        <dbReference type="ARBA" id="ARBA00022692"/>
    </source>
</evidence>
<dbReference type="InterPro" id="IPR011701">
    <property type="entry name" value="MFS"/>
</dbReference>
<feature type="domain" description="Major facilitator superfamily (MFS) profile" evidence="7">
    <location>
        <begin position="10"/>
        <end position="376"/>
    </location>
</feature>
<gene>
    <name evidence="8" type="ORF">GCM10009668_14040</name>
</gene>
<sequence length="390" mass="39119">MTSPRFPWTPILALTLGTLWTVTAELIPAGLLLDISHDTDVSPSRVGLLVTAWGVAIAALSIPLTRATRRLDRRHLLVGSLAGTGLATVLTSLAPSYEILLAARVAAAAGHGLFWASVVVSAVSLVAEQHSSRAVALVVAGPTVAAVAAIPAATALGERLGWRPAFALVGMLTLATAALLAATLPRMAAAPEGPPGLRDPSTAAVVRTAVLGALILVAHFLAFTFIAPLLGGHTSLALLVFGAAGVLGLLVAPAASRRYPESGLAITAFALAASLLLVALARHDVATALLAVGLWGGVIGALPVIFQVRLLALASEAFRPTAGAVMVVALNLGVAVGAALGGLVHQQAGAAPLPIIAAGLALAAAVALARRTTAPSQEKRPVAPALSHAE</sequence>
<dbReference type="InterPro" id="IPR050189">
    <property type="entry name" value="MFS_Efflux_Transporters"/>
</dbReference>
<dbReference type="Proteomes" id="UP001501581">
    <property type="component" value="Unassembled WGS sequence"/>
</dbReference>
<feature type="transmembrane region" description="Helical" evidence="6">
    <location>
        <begin position="101"/>
        <end position="127"/>
    </location>
</feature>
<keyword evidence="4 6" id="KW-1133">Transmembrane helix</keyword>
<dbReference type="EMBL" id="BAAALG010000005">
    <property type="protein sequence ID" value="GAA1097922.1"/>
    <property type="molecule type" value="Genomic_DNA"/>
</dbReference>
<keyword evidence="9" id="KW-1185">Reference proteome</keyword>
<evidence type="ECO:0000313" key="8">
    <source>
        <dbReference type="EMBL" id="GAA1097922.1"/>
    </source>
</evidence>
<dbReference type="SUPFAM" id="SSF103473">
    <property type="entry name" value="MFS general substrate transporter"/>
    <property type="match status" value="1"/>
</dbReference>
<dbReference type="Pfam" id="PF07690">
    <property type="entry name" value="MFS_1"/>
    <property type="match status" value="1"/>
</dbReference>
<evidence type="ECO:0000259" key="7">
    <source>
        <dbReference type="PROSITE" id="PS50850"/>
    </source>
</evidence>
<keyword evidence="2" id="KW-1003">Cell membrane</keyword>
<dbReference type="InterPro" id="IPR036259">
    <property type="entry name" value="MFS_trans_sf"/>
</dbReference>
<name>A0ABN1TQE0_9ACTN</name>
<dbReference type="PROSITE" id="PS50850">
    <property type="entry name" value="MFS"/>
    <property type="match status" value="1"/>
</dbReference>
<feature type="transmembrane region" description="Helical" evidence="6">
    <location>
        <begin position="48"/>
        <end position="64"/>
    </location>
</feature>
<evidence type="ECO:0000256" key="4">
    <source>
        <dbReference type="ARBA" id="ARBA00022989"/>
    </source>
</evidence>
<comment type="subcellular location">
    <subcellularLocation>
        <location evidence="1">Cell membrane</location>
        <topology evidence="1">Multi-pass membrane protein</topology>
    </subcellularLocation>
</comment>
<feature type="transmembrane region" description="Helical" evidence="6">
    <location>
        <begin position="76"/>
        <end position="95"/>
    </location>
</feature>
<dbReference type="Gene3D" id="1.20.1250.20">
    <property type="entry name" value="MFS general substrate transporter like domains"/>
    <property type="match status" value="1"/>
</dbReference>
<feature type="transmembrane region" description="Helical" evidence="6">
    <location>
        <begin position="324"/>
        <end position="344"/>
    </location>
</feature>
<dbReference type="InterPro" id="IPR020846">
    <property type="entry name" value="MFS_dom"/>
</dbReference>
<evidence type="ECO:0000256" key="6">
    <source>
        <dbReference type="SAM" id="Phobius"/>
    </source>
</evidence>
<organism evidence="8 9">
    <name type="scientific">Nocardioides dubius</name>
    <dbReference type="NCBI Taxonomy" id="317019"/>
    <lineage>
        <taxon>Bacteria</taxon>
        <taxon>Bacillati</taxon>
        <taxon>Actinomycetota</taxon>
        <taxon>Actinomycetes</taxon>
        <taxon>Propionibacteriales</taxon>
        <taxon>Nocardioidaceae</taxon>
        <taxon>Nocardioides</taxon>
    </lineage>
</organism>
<feature type="transmembrane region" description="Helical" evidence="6">
    <location>
        <begin position="287"/>
        <end position="312"/>
    </location>
</feature>
<feature type="transmembrane region" description="Helical" evidence="6">
    <location>
        <begin position="134"/>
        <end position="153"/>
    </location>
</feature>
<proteinExistence type="predicted"/>